<feature type="non-terminal residue" evidence="3">
    <location>
        <position position="242"/>
    </location>
</feature>
<dbReference type="PANTHER" id="PTHR43298:SF2">
    <property type="entry name" value="FMN_FAD EXPORTER YEEO-RELATED"/>
    <property type="match status" value="1"/>
</dbReference>
<evidence type="ECO:0000256" key="2">
    <source>
        <dbReference type="SAM" id="Phobius"/>
    </source>
</evidence>
<feature type="transmembrane region" description="Helical" evidence="2">
    <location>
        <begin position="19"/>
        <end position="39"/>
    </location>
</feature>
<feature type="non-terminal residue" evidence="3">
    <location>
        <position position="1"/>
    </location>
</feature>
<feature type="transmembrane region" description="Helical" evidence="2">
    <location>
        <begin position="170"/>
        <end position="190"/>
    </location>
</feature>
<evidence type="ECO:0000256" key="1">
    <source>
        <dbReference type="ARBA" id="ARBA00022448"/>
    </source>
</evidence>
<feature type="transmembrane region" description="Helical" evidence="2">
    <location>
        <begin position="144"/>
        <end position="163"/>
    </location>
</feature>
<dbReference type="PANTHER" id="PTHR43298">
    <property type="entry name" value="MULTIDRUG RESISTANCE PROTEIN NORM-RELATED"/>
    <property type="match status" value="1"/>
</dbReference>
<dbReference type="GO" id="GO:0042910">
    <property type="term" value="F:xenobiotic transmembrane transporter activity"/>
    <property type="evidence" value="ECO:0007669"/>
    <property type="project" value="InterPro"/>
</dbReference>
<feature type="transmembrane region" description="Helical" evidence="2">
    <location>
        <begin position="94"/>
        <end position="114"/>
    </location>
</feature>
<dbReference type="Pfam" id="PF01554">
    <property type="entry name" value="MatE"/>
    <property type="match status" value="1"/>
</dbReference>
<evidence type="ECO:0008006" key="4">
    <source>
        <dbReference type="Google" id="ProtNLM"/>
    </source>
</evidence>
<evidence type="ECO:0000313" key="3">
    <source>
        <dbReference type="EMBL" id="SVD40055.1"/>
    </source>
</evidence>
<accession>A0A382V1Y8</accession>
<sequence>VSDIIVERRSLKHTLNRRILRLAIPNLLASISVPLIGIADTAMIGHLHDVAFLGAVATASVVFDVLLWGAGFLRMGTTSIVAQYHGAGDRASCAASLYRGLITAALLAAIILAVRGPISEIGFSLAGGSSDVQQWAHRYFDVRILGVPLVLAIYVCNGFFLGTANAMAPLLVTIVTNIVNVGADYALIFGHWGAPQLGVTGAAWAAVLANGAGIVVAVGLLIWKYRDVLTARLHEPLLKRER</sequence>
<keyword evidence="1" id="KW-0813">Transport</keyword>
<dbReference type="InterPro" id="IPR002528">
    <property type="entry name" value="MATE_fam"/>
</dbReference>
<keyword evidence="2" id="KW-1133">Transmembrane helix</keyword>
<dbReference type="AlphaFoldDB" id="A0A382V1Y8"/>
<dbReference type="GO" id="GO:0015297">
    <property type="term" value="F:antiporter activity"/>
    <property type="evidence" value="ECO:0007669"/>
    <property type="project" value="InterPro"/>
</dbReference>
<gene>
    <name evidence="3" type="ORF">METZ01_LOCUS392909</name>
</gene>
<feature type="transmembrane region" description="Helical" evidence="2">
    <location>
        <begin position="51"/>
        <end position="73"/>
    </location>
</feature>
<keyword evidence="2" id="KW-0812">Transmembrane</keyword>
<feature type="transmembrane region" description="Helical" evidence="2">
    <location>
        <begin position="202"/>
        <end position="223"/>
    </location>
</feature>
<name>A0A382V1Y8_9ZZZZ</name>
<organism evidence="3">
    <name type="scientific">marine metagenome</name>
    <dbReference type="NCBI Taxonomy" id="408172"/>
    <lineage>
        <taxon>unclassified sequences</taxon>
        <taxon>metagenomes</taxon>
        <taxon>ecological metagenomes</taxon>
    </lineage>
</organism>
<dbReference type="EMBL" id="UINC01148265">
    <property type="protein sequence ID" value="SVD40055.1"/>
    <property type="molecule type" value="Genomic_DNA"/>
</dbReference>
<protein>
    <recommendedName>
        <fullName evidence="4">Polysaccharide biosynthesis protein C-terminal domain-containing protein</fullName>
    </recommendedName>
</protein>
<reference evidence="3" key="1">
    <citation type="submission" date="2018-05" db="EMBL/GenBank/DDBJ databases">
        <authorList>
            <person name="Lanie J.A."/>
            <person name="Ng W.-L."/>
            <person name="Kazmierczak K.M."/>
            <person name="Andrzejewski T.M."/>
            <person name="Davidsen T.M."/>
            <person name="Wayne K.J."/>
            <person name="Tettelin H."/>
            <person name="Glass J.I."/>
            <person name="Rusch D."/>
            <person name="Podicherti R."/>
            <person name="Tsui H.-C.T."/>
            <person name="Winkler M.E."/>
        </authorList>
    </citation>
    <scope>NUCLEOTIDE SEQUENCE</scope>
</reference>
<keyword evidence="2" id="KW-0472">Membrane</keyword>
<proteinExistence type="predicted"/>
<dbReference type="GO" id="GO:0005886">
    <property type="term" value="C:plasma membrane"/>
    <property type="evidence" value="ECO:0007669"/>
    <property type="project" value="TreeGrafter"/>
</dbReference>
<dbReference type="InterPro" id="IPR050222">
    <property type="entry name" value="MATE_MdtK"/>
</dbReference>